<dbReference type="SMART" id="SM00342">
    <property type="entry name" value="HTH_ARAC"/>
    <property type="match status" value="1"/>
</dbReference>
<evidence type="ECO:0000256" key="8">
    <source>
        <dbReference type="PROSITE-ProRule" id="PRU00169"/>
    </source>
</evidence>
<dbReference type="PRINTS" id="PR00032">
    <property type="entry name" value="HTHARAC"/>
</dbReference>
<dbReference type="GO" id="GO:0005737">
    <property type="term" value="C:cytoplasm"/>
    <property type="evidence" value="ECO:0007669"/>
    <property type="project" value="UniProtKB-SubCell"/>
</dbReference>
<dbReference type="PROSITE" id="PS00041">
    <property type="entry name" value="HTH_ARAC_FAMILY_1"/>
    <property type="match status" value="1"/>
</dbReference>
<dbReference type="SMART" id="SM00448">
    <property type="entry name" value="REC"/>
    <property type="match status" value="1"/>
</dbReference>
<evidence type="ECO:0000259" key="9">
    <source>
        <dbReference type="PROSITE" id="PS01124"/>
    </source>
</evidence>
<dbReference type="STRING" id="1150625.Q75_12950"/>
<keyword evidence="7" id="KW-0804">Transcription</keyword>
<proteinExistence type="predicted"/>
<dbReference type="PROSITE" id="PS01124">
    <property type="entry name" value="HTH_ARAC_FAMILY_2"/>
    <property type="match status" value="1"/>
</dbReference>
<dbReference type="Gene3D" id="1.10.10.60">
    <property type="entry name" value="Homeodomain-like"/>
    <property type="match status" value="2"/>
</dbReference>
<name>A0A147K5T1_9BACI</name>
<keyword evidence="4" id="KW-0902">Two-component regulatory system</keyword>
<dbReference type="SUPFAM" id="SSF46689">
    <property type="entry name" value="Homeodomain-like"/>
    <property type="match status" value="2"/>
</dbReference>
<dbReference type="EMBL" id="LDYG01000042">
    <property type="protein sequence ID" value="KUP05164.1"/>
    <property type="molecule type" value="Genomic_DNA"/>
</dbReference>
<dbReference type="InterPro" id="IPR018060">
    <property type="entry name" value="HTH_AraC"/>
</dbReference>
<gene>
    <name evidence="11" type="ORF">Q75_12950</name>
</gene>
<dbReference type="SUPFAM" id="SSF52172">
    <property type="entry name" value="CheY-like"/>
    <property type="match status" value="1"/>
</dbReference>
<reference evidence="11 12" key="1">
    <citation type="journal article" date="2016" name="Front. Microbiol.">
        <title>Microevolution Analysis of Bacillus coahuilensis Unveils Differences in Phosphorus Acquisition Strategies and Their Regulation.</title>
        <authorList>
            <person name="Gomez-Lunar Z."/>
            <person name="Hernandez-Gonzalez I."/>
            <person name="Rodriguez-Torres M.D."/>
            <person name="Souza V."/>
            <person name="Olmedo-Alvarez G."/>
        </authorList>
    </citation>
    <scope>NUCLEOTIDE SEQUENCE [LARGE SCALE GENOMIC DNA]</scope>
    <source>
        <strain evidence="12">p1.1.43</strain>
    </source>
</reference>
<dbReference type="OrthoDB" id="159632at2"/>
<comment type="subcellular location">
    <subcellularLocation>
        <location evidence="1">Cytoplasm</location>
    </subcellularLocation>
</comment>
<feature type="domain" description="HTH araC/xylS-type" evidence="9">
    <location>
        <begin position="146"/>
        <end position="244"/>
    </location>
</feature>
<dbReference type="Gene3D" id="3.40.50.2300">
    <property type="match status" value="1"/>
</dbReference>
<feature type="modified residue" description="4-aspartylphosphate" evidence="8">
    <location>
        <position position="54"/>
    </location>
</feature>
<evidence type="ECO:0000256" key="1">
    <source>
        <dbReference type="ARBA" id="ARBA00004496"/>
    </source>
</evidence>
<evidence type="ECO:0000256" key="6">
    <source>
        <dbReference type="ARBA" id="ARBA00023125"/>
    </source>
</evidence>
<dbReference type="PANTHER" id="PTHR42713:SF3">
    <property type="entry name" value="TRANSCRIPTIONAL REGULATORY PROTEIN HPTR"/>
    <property type="match status" value="1"/>
</dbReference>
<evidence type="ECO:0000256" key="5">
    <source>
        <dbReference type="ARBA" id="ARBA00023015"/>
    </source>
</evidence>
<accession>A0A147K5T1</accession>
<dbReference type="InterPro" id="IPR009057">
    <property type="entry name" value="Homeodomain-like_sf"/>
</dbReference>
<keyword evidence="3 8" id="KW-0597">Phosphoprotein</keyword>
<evidence type="ECO:0000313" key="12">
    <source>
        <dbReference type="Proteomes" id="UP000074108"/>
    </source>
</evidence>
<protein>
    <submittedName>
        <fullName evidence="11">AraC family transcriptional regulator</fullName>
    </submittedName>
</protein>
<evidence type="ECO:0000256" key="4">
    <source>
        <dbReference type="ARBA" id="ARBA00023012"/>
    </source>
</evidence>
<dbReference type="InterPro" id="IPR001789">
    <property type="entry name" value="Sig_transdc_resp-reg_receiver"/>
</dbReference>
<dbReference type="CDD" id="cd17536">
    <property type="entry name" value="REC_YesN-like"/>
    <property type="match status" value="1"/>
</dbReference>
<organism evidence="11 12">
    <name type="scientific">Bacillus coahuilensis p1.1.43</name>
    <dbReference type="NCBI Taxonomy" id="1150625"/>
    <lineage>
        <taxon>Bacteria</taxon>
        <taxon>Bacillati</taxon>
        <taxon>Bacillota</taxon>
        <taxon>Bacilli</taxon>
        <taxon>Bacillales</taxon>
        <taxon>Bacillaceae</taxon>
        <taxon>Bacillus</taxon>
    </lineage>
</organism>
<comment type="caution">
    <text evidence="11">The sequence shown here is derived from an EMBL/GenBank/DDBJ whole genome shotgun (WGS) entry which is preliminary data.</text>
</comment>
<evidence type="ECO:0000259" key="10">
    <source>
        <dbReference type="PROSITE" id="PS50110"/>
    </source>
</evidence>
<dbReference type="RefSeq" id="WP_059351598.1">
    <property type="nucleotide sequence ID" value="NZ_LDYG01000042.1"/>
</dbReference>
<evidence type="ECO:0000256" key="3">
    <source>
        <dbReference type="ARBA" id="ARBA00022553"/>
    </source>
</evidence>
<dbReference type="PATRIC" id="fig|1150625.3.peg.2724"/>
<dbReference type="InterPro" id="IPR051552">
    <property type="entry name" value="HptR"/>
</dbReference>
<keyword evidence="12" id="KW-1185">Reference proteome</keyword>
<keyword evidence="2" id="KW-0963">Cytoplasm</keyword>
<dbReference type="AlphaFoldDB" id="A0A147K5T1"/>
<evidence type="ECO:0000313" key="11">
    <source>
        <dbReference type="EMBL" id="KUP05164.1"/>
    </source>
</evidence>
<dbReference type="InterPro" id="IPR018062">
    <property type="entry name" value="HTH_AraC-typ_CS"/>
</dbReference>
<dbReference type="PROSITE" id="PS50110">
    <property type="entry name" value="RESPONSE_REGULATORY"/>
    <property type="match status" value="1"/>
</dbReference>
<evidence type="ECO:0000256" key="2">
    <source>
        <dbReference type="ARBA" id="ARBA00022490"/>
    </source>
</evidence>
<dbReference type="InterPro" id="IPR011006">
    <property type="entry name" value="CheY-like_superfamily"/>
</dbReference>
<dbReference type="GO" id="GO:0043565">
    <property type="term" value="F:sequence-specific DNA binding"/>
    <property type="evidence" value="ECO:0007669"/>
    <property type="project" value="InterPro"/>
</dbReference>
<evidence type="ECO:0000256" key="7">
    <source>
        <dbReference type="ARBA" id="ARBA00023163"/>
    </source>
</evidence>
<dbReference type="GO" id="GO:0003700">
    <property type="term" value="F:DNA-binding transcription factor activity"/>
    <property type="evidence" value="ECO:0007669"/>
    <property type="project" value="InterPro"/>
</dbReference>
<dbReference type="Proteomes" id="UP000074108">
    <property type="component" value="Unassembled WGS sequence"/>
</dbReference>
<keyword evidence="5" id="KW-0805">Transcription regulation</keyword>
<dbReference type="Pfam" id="PF12833">
    <property type="entry name" value="HTH_18"/>
    <property type="match status" value="1"/>
</dbReference>
<sequence>MKLLLVDDELHVREGIRLLGRWEELQITEIVEAENGQQAVQIIETSSPEIIITDMKMPVMGGGKLLEWLNETECPSIRIVLTGFDQYEYMRKAVQHGSFDYLLKPIDPDLLHEVLTKAVSAVQLQQPKGEVVAEDYKDQTITITMRKVEEYLKEYYHEDIKLQDIADTFYISREYISRKFKEHFHLTITDYLVDLRMRKAMELLDRTNLKVYEIAEKVGYVDDKYFRKVFKKFAGVTPNDYRQKDKNGKRLKS</sequence>
<dbReference type="InterPro" id="IPR020449">
    <property type="entry name" value="Tscrpt_reg_AraC-type_HTH"/>
</dbReference>
<feature type="domain" description="Response regulatory" evidence="10">
    <location>
        <begin position="2"/>
        <end position="119"/>
    </location>
</feature>
<keyword evidence="6" id="KW-0238">DNA-binding</keyword>
<dbReference type="GO" id="GO:0000160">
    <property type="term" value="P:phosphorelay signal transduction system"/>
    <property type="evidence" value="ECO:0007669"/>
    <property type="project" value="UniProtKB-KW"/>
</dbReference>
<dbReference type="PANTHER" id="PTHR42713">
    <property type="entry name" value="HISTIDINE KINASE-RELATED"/>
    <property type="match status" value="1"/>
</dbReference>
<dbReference type="Pfam" id="PF00072">
    <property type="entry name" value="Response_reg"/>
    <property type="match status" value="1"/>
</dbReference>